<protein>
    <submittedName>
        <fullName evidence="1">Uncharacterized protein</fullName>
    </submittedName>
</protein>
<gene>
    <name evidence="1" type="ORF">BDN72DRAFT_964542</name>
</gene>
<feature type="non-terminal residue" evidence="1">
    <location>
        <position position="1"/>
    </location>
</feature>
<name>A0ACD3A9W3_9AGAR</name>
<sequence>IFRREAREVIPCLIPPTRRLRLPKSNGLVSFSFDLRLSSTSPLHQRRTCHCALITSSLEPITAYHTAIFTWTTFT</sequence>
<evidence type="ECO:0000313" key="1">
    <source>
        <dbReference type="EMBL" id="TFK62460.1"/>
    </source>
</evidence>
<accession>A0ACD3A9W3</accession>
<keyword evidence="2" id="KW-1185">Reference proteome</keyword>
<dbReference type="Proteomes" id="UP000308600">
    <property type="component" value="Unassembled WGS sequence"/>
</dbReference>
<dbReference type="EMBL" id="ML208580">
    <property type="protein sequence ID" value="TFK62460.1"/>
    <property type="molecule type" value="Genomic_DNA"/>
</dbReference>
<evidence type="ECO:0000313" key="2">
    <source>
        <dbReference type="Proteomes" id="UP000308600"/>
    </source>
</evidence>
<reference evidence="1 2" key="1">
    <citation type="journal article" date="2019" name="Nat. Ecol. Evol.">
        <title>Megaphylogeny resolves global patterns of mushroom evolution.</title>
        <authorList>
            <person name="Varga T."/>
            <person name="Krizsan K."/>
            <person name="Foldi C."/>
            <person name="Dima B."/>
            <person name="Sanchez-Garcia M."/>
            <person name="Sanchez-Ramirez S."/>
            <person name="Szollosi G.J."/>
            <person name="Szarkandi J.G."/>
            <person name="Papp V."/>
            <person name="Albert L."/>
            <person name="Andreopoulos W."/>
            <person name="Angelini C."/>
            <person name="Antonin V."/>
            <person name="Barry K.W."/>
            <person name="Bougher N.L."/>
            <person name="Buchanan P."/>
            <person name="Buyck B."/>
            <person name="Bense V."/>
            <person name="Catcheside P."/>
            <person name="Chovatia M."/>
            <person name="Cooper J."/>
            <person name="Damon W."/>
            <person name="Desjardin D."/>
            <person name="Finy P."/>
            <person name="Geml J."/>
            <person name="Haridas S."/>
            <person name="Hughes K."/>
            <person name="Justo A."/>
            <person name="Karasinski D."/>
            <person name="Kautmanova I."/>
            <person name="Kiss B."/>
            <person name="Kocsube S."/>
            <person name="Kotiranta H."/>
            <person name="LaButti K.M."/>
            <person name="Lechner B.E."/>
            <person name="Liimatainen K."/>
            <person name="Lipzen A."/>
            <person name="Lukacs Z."/>
            <person name="Mihaltcheva S."/>
            <person name="Morgado L.N."/>
            <person name="Niskanen T."/>
            <person name="Noordeloos M.E."/>
            <person name="Ohm R.A."/>
            <person name="Ortiz-Santana B."/>
            <person name="Ovrebo C."/>
            <person name="Racz N."/>
            <person name="Riley R."/>
            <person name="Savchenko A."/>
            <person name="Shiryaev A."/>
            <person name="Soop K."/>
            <person name="Spirin V."/>
            <person name="Szebenyi C."/>
            <person name="Tomsovsky M."/>
            <person name="Tulloss R.E."/>
            <person name="Uehling J."/>
            <person name="Grigoriev I.V."/>
            <person name="Vagvolgyi C."/>
            <person name="Papp T."/>
            <person name="Martin F.M."/>
            <person name="Miettinen O."/>
            <person name="Hibbett D.S."/>
            <person name="Nagy L.G."/>
        </authorList>
    </citation>
    <scope>NUCLEOTIDE SEQUENCE [LARGE SCALE GENOMIC DNA]</scope>
    <source>
        <strain evidence="1 2">NL-1719</strain>
    </source>
</reference>
<proteinExistence type="predicted"/>
<organism evidence="1 2">
    <name type="scientific">Pluteus cervinus</name>
    <dbReference type="NCBI Taxonomy" id="181527"/>
    <lineage>
        <taxon>Eukaryota</taxon>
        <taxon>Fungi</taxon>
        <taxon>Dikarya</taxon>
        <taxon>Basidiomycota</taxon>
        <taxon>Agaricomycotina</taxon>
        <taxon>Agaricomycetes</taxon>
        <taxon>Agaricomycetidae</taxon>
        <taxon>Agaricales</taxon>
        <taxon>Pluteineae</taxon>
        <taxon>Pluteaceae</taxon>
        <taxon>Pluteus</taxon>
    </lineage>
</organism>